<dbReference type="EMBL" id="AP017928">
    <property type="protein sequence ID" value="BBA36823.1"/>
    <property type="molecule type" value="Genomic_DNA"/>
</dbReference>
<gene>
    <name evidence="4" type="ORF">sS8_4900</name>
</gene>
<dbReference type="PANTHER" id="PTHR30347:SF1">
    <property type="entry name" value="MECHANOSENSITIVE CHANNEL MSCK"/>
    <property type="match status" value="1"/>
</dbReference>
<dbReference type="Pfam" id="PF13358">
    <property type="entry name" value="DDE_3"/>
    <property type="match status" value="1"/>
</dbReference>
<accession>A0A250KYR5</accession>
<evidence type="ECO:0000256" key="1">
    <source>
        <dbReference type="ARBA" id="ARBA00022737"/>
    </source>
</evidence>
<dbReference type="AlphaFoldDB" id="A0A250KYR5"/>
<proteinExistence type="predicted"/>
<reference evidence="4 5" key="1">
    <citation type="submission" date="2016-12" db="EMBL/GenBank/DDBJ databases">
        <title>Genome sequencing of Methylocaldum marinum.</title>
        <authorList>
            <person name="Takeuchi M."/>
            <person name="Kamagata Y."/>
            <person name="Hiraoka S."/>
            <person name="Oshima K."/>
            <person name="Hattori M."/>
            <person name="Iwasaki W."/>
        </authorList>
    </citation>
    <scope>NUCLEOTIDE SEQUENCE [LARGE SCALE GENOMIC DNA]</scope>
    <source>
        <strain evidence="4 5">S8</strain>
    </source>
</reference>
<dbReference type="Proteomes" id="UP000266313">
    <property type="component" value="Chromosome"/>
</dbReference>
<evidence type="ECO:0000313" key="5">
    <source>
        <dbReference type="Proteomes" id="UP000266313"/>
    </source>
</evidence>
<sequence>MTELRYPNGVTETLAWNADDSLQRLSHKSGATTLAQSTYTYDGLGRRKTLTETVSGLPTLTYTYQYDPLDRLTQVDNGTASQKQSYAYDTFGNRVQQQLGNPVTQTLAYKQDAAHQLTEVRNGSLTGTLLEAYLYDQNGQLTQKCTGGTVTRPNDTSCSGASVTQYAFDSFDRLGQISGANSASFRYDDQGRRIQKTEGGVATNYLYDGQNLYGEYAATGWTTPTALYVHAGLDHPLARLTGSVGSPSATVHYYCLLALNTDMLHLGDMTQMQQLTCDEKTRRILEQRRSSQTELHRNVFRARIILGCLDGRGVMELARALNTRPNTVIKWRDRFAAGGLAGLEDRPRPGAPRQLPPDLREQILGVLEESPPPGQAVWDGGAVARRLGVSPHAVWRVLRQEGICLQRQRSWCVSTDPEFVAKAADIVGLYLAPPTNALVICVDEKPSIQALERASGYVETDSGKIVRGFKSTYKRHGTLNLFAALQVATGHVHSATTATKTREDFLAFMDQVVAETPADQELHVILDNYCTHKRNEDWLAKNPRVHFHFTPTSASWLNQVEIWFGILSRKALRGASFSSIAELRNAIEAFIANYSQNPRPFKWRKREVHGSQLKNTIVNLRN</sequence>
<evidence type="ECO:0000259" key="2">
    <source>
        <dbReference type="Pfam" id="PF13358"/>
    </source>
</evidence>
<keyword evidence="1" id="KW-0677">Repeat</keyword>
<dbReference type="InterPro" id="IPR009057">
    <property type="entry name" value="Homeodomain-like_sf"/>
</dbReference>
<keyword evidence="5" id="KW-1185">Reference proteome</keyword>
<dbReference type="GO" id="GO:0003676">
    <property type="term" value="F:nucleic acid binding"/>
    <property type="evidence" value="ECO:0007669"/>
    <property type="project" value="InterPro"/>
</dbReference>
<feature type="domain" description="Teneurin-like YD-shell" evidence="3">
    <location>
        <begin position="16"/>
        <end position="210"/>
    </location>
</feature>
<dbReference type="InterPro" id="IPR036397">
    <property type="entry name" value="RNaseH_sf"/>
</dbReference>
<dbReference type="PANTHER" id="PTHR30347">
    <property type="entry name" value="POTASSIUM CHANNEL RELATED"/>
    <property type="match status" value="1"/>
</dbReference>
<dbReference type="Gene3D" id="3.30.420.10">
    <property type="entry name" value="Ribonuclease H-like superfamily/Ribonuclease H"/>
    <property type="match status" value="1"/>
</dbReference>
<dbReference type="InterPro" id="IPR038717">
    <property type="entry name" value="Tc1-like_DDE_dom"/>
</dbReference>
<evidence type="ECO:0000259" key="3">
    <source>
        <dbReference type="Pfam" id="PF25023"/>
    </source>
</evidence>
<dbReference type="SUPFAM" id="SSF46689">
    <property type="entry name" value="Homeodomain-like"/>
    <property type="match status" value="1"/>
</dbReference>
<organism evidence="4 5">
    <name type="scientific">Methylocaldum marinum</name>
    <dbReference type="NCBI Taxonomy" id="1432792"/>
    <lineage>
        <taxon>Bacteria</taxon>
        <taxon>Pseudomonadati</taxon>
        <taxon>Pseudomonadota</taxon>
        <taxon>Gammaproteobacteria</taxon>
        <taxon>Methylococcales</taxon>
        <taxon>Methylococcaceae</taxon>
        <taxon>Methylocaldum</taxon>
    </lineage>
</organism>
<dbReference type="Pfam" id="PF13565">
    <property type="entry name" value="HTH_32"/>
    <property type="match status" value="1"/>
</dbReference>
<dbReference type="InterPro" id="IPR056823">
    <property type="entry name" value="TEN-like_YD-shell"/>
</dbReference>
<dbReference type="NCBIfam" id="NF033545">
    <property type="entry name" value="transpos_IS630"/>
    <property type="match status" value="1"/>
</dbReference>
<dbReference type="InterPro" id="IPR052702">
    <property type="entry name" value="MscS-like_channel"/>
</dbReference>
<dbReference type="KEGG" id="mmai:sS8_4900"/>
<evidence type="ECO:0000313" key="4">
    <source>
        <dbReference type="EMBL" id="BBA36823.1"/>
    </source>
</evidence>
<feature type="domain" description="Tc1-like transposase DDE" evidence="2">
    <location>
        <begin position="439"/>
        <end position="584"/>
    </location>
</feature>
<protein>
    <submittedName>
        <fullName evidence="4">Putative transposase</fullName>
    </submittedName>
</protein>
<dbReference type="Pfam" id="PF25023">
    <property type="entry name" value="TEN_YD-shell"/>
    <property type="match status" value="1"/>
</dbReference>
<name>A0A250KYR5_9GAMM</name>
<dbReference type="InterPro" id="IPR047655">
    <property type="entry name" value="Transpos_IS630-like"/>
</dbReference>
<dbReference type="Gene3D" id="2.180.10.10">
    <property type="entry name" value="RHS repeat-associated core"/>
    <property type="match status" value="1"/>
</dbReference>